<organism evidence="3 4">
    <name type="scientific">Rattus norvegicus</name>
    <name type="common">Rat</name>
    <dbReference type="NCBI Taxonomy" id="10116"/>
    <lineage>
        <taxon>Eukaryota</taxon>
        <taxon>Metazoa</taxon>
        <taxon>Chordata</taxon>
        <taxon>Craniata</taxon>
        <taxon>Vertebrata</taxon>
        <taxon>Euteleostomi</taxon>
        <taxon>Mammalia</taxon>
        <taxon>Eutheria</taxon>
        <taxon>Euarchontoglires</taxon>
        <taxon>Glires</taxon>
        <taxon>Rodentia</taxon>
        <taxon>Myomorpha</taxon>
        <taxon>Muroidea</taxon>
        <taxon>Muridae</taxon>
        <taxon>Murinae</taxon>
        <taxon>Rattus</taxon>
    </lineage>
</organism>
<dbReference type="AlphaFoldDB" id="A6HY33"/>
<sequence>MSPPRGHPLCCVWTLADRRQLLRTTLLLLLLLLLLLGREASPLSTTSACSLAAPHGPREEGLPPREFLF</sequence>
<name>A6HY33_RAT</name>
<dbReference type="GO" id="GO:0016301">
    <property type="term" value="F:kinase activity"/>
    <property type="evidence" value="ECO:0007669"/>
    <property type="project" value="UniProtKB-KW"/>
</dbReference>
<feature type="chain" id="PRO_5039943672" evidence="2">
    <location>
        <begin position="41"/>
        <end position="69"/>
    </location>
</feature>
<feature type="signal peptide" evidence="2">
    <location>
        <begin position="1"/>
        <end position="40"/>
    </location>
</feature>
<feature type="region of interest" description="Disordered" evidence="1">
    <location>
        <begin position="48"/>
        <end position="69"/>
    </location>
</feature>
<dbReference type="Proteomes" id="UP000234681">
    <property type="component" value="Chromosome 1"/>
</dbReference>
<dbReference type="EMBL" id="CH473953">
    <property type="protein sequence ID" value="EDM12113.1"/>
    <property type="molecule type" value="Genomic_DNA"/>
</dbReference>
<evidence type="ECO:0000313" key="3">
    <source>
        <dbReference type="EMBL" id="EDM12113.1"/>
    </source>
</evidence>
<evidence type="ECO:0000313" key="4">
    <source>
        <dbReference type="Proteomes" id="UP000234681"/>
    </source>
</evidence>
<evidence type="ECO:0000256" key="2">
    <source>
        <dbReference type="SAM" id="SignalP"/>
    </source>
</evidence>
<keyword evidence="2" id="KW-0732">Signal</keyword>
<gene>
    <name evidence="3 5" type="primary">Brsk2</name>
    <name evidence="3" type="ORF">rCG_48403</name>
</gene>
<proteinExistence type="predicted"/>
<accession>A6HY33</accession>
<reference evidence="4" key="1">
    <citation type="submission" date="2005-09" db="EMBL/GenBank/DDBJ databases">
        <authorList>
            <person name="Mural R.J."/>
            <person name="Li P.W."/>
            <person name="Adams M.D."/>
            <person name="Amanatides P.G."/>
            <person name="Baden-Tillson H."/>
            <person name="Barnstead M."/>
            <person name="Chin S.H."/>
            <person name="Dew I."/>
            <person name="Evans C.A."/>
            <person name="Ferriera S."/>
            <person name="Flanigan M."/>
            <person name="Fosler C."/>
            <person name="Glodek A."/>
            <person name="Gu Z."/>
            <person name="Holt R.A."/>
            <person name="Jennings D."/>
            <person name="Kraft C.L."/>
            <person name="Lu F."/>
            <person name="Nguyen T."/>
            <person name="Nusskern D.R."/>
            <person name="Pfannkoch C.M."/>
            <person name="Sitter C."/>
            <person name="Sutton G.G."/>
            <person name="Venter J.C."/>
            <person name="Wang Z."/>
            <person name="Woodage T."/>
            <person name="Zheng X.H."/>
            <person name="Zhong F."/>
        </authorList>
    </citation>
    <scope>NUCLEOTIDE SEQUENCE [LARGE SCALE GENOMIC DNA]</scope>
    <source>
        <strain>BN</strain>
        <strain evidence="4">Sprague-Dawley</strain>
    </source>
</reference>
<keyword evidence="3" id="KW-0808">Transferase</keyword>
<evidence type="ECO:0000313" key="5">
    <source>
        <dbReference type="RGD" id="1566256"/>
    </source>
</evidence>
<evidence type="ECO:0000256" key="1">
    <source>
        <dbReference type="SAM" id="MobiDB-lite"/>
    </source>
</evidence>
<protein>
    <submittedName>
        <fullName evidence="3">Brain serine/threonine kinase 2, isoform CRA_e</fullName>
    </submittedName>
</protein>
<dbReference type="RGD" id="1566256">
    <property type="gene designation" value="Brsk2"/>
</dbReference>
<keyword evidence="3" id="KW-0418">Kinase</keyword>
<feature type="compositionally biased region" description="Basic and acidic residues" evidence="1">
    <location>
        <begin position="56"/>
        <end position="69"/>
    </location>
</feature>